<keyword evidence="8" id="KW-1185">Reference proteome</keyword>
<protein>
    <submittedName>
        <fullName evidence="7">Uncharacterized protein</fullName>
    </submittedName>
</protein>
<keyword evidence="4" id="KW-0479">Metal-binding</keyword>
<dbReference type="AlphaFoldDB" id="A0A6A6I569"/>
<evidence type="ECO:0000313" key="8">
    <source>
        <dbReference type="Proteomes" id="UP000800094"/>
    </source>
</evidence>
<evidence type="ECO:0000256" key="6">
    <source>
        <dbReference type="SAM" id="Phobius"/>
    </source>
</evidence>
<evidence type="ECO:0000256" key="5">
    <source>
        <dbReference type="ARBA" id="ARBA00023004"/>
    </source>
</evidence>
<sequence>MAVSVLLLRRLRSYAFCSLPLLATVLPILFLLARAIYRIPFHLLGQIPGPKLRVISHLPHAISGTRGQQPHDVRNLHREYAPDQLSFITPSSWDDIHGHAAANKFHKYGCFKVRPDAQPMLTSSGDEHARAAFAHGFSQRAINDQEPILMVNIDRLLKKQGENIKRDYKFDICEWMRFLSFDVSGDFLLNTQFECLET</sequence>
<keyword evidence="5" id="KW-0408">Iron</keyword>
<evidence type="ECO:0000256" key="4">
    <source>
        <dbReference type="ARBA" id="ARBA00022723"/>
    </source>
</evidence>
<dbReference type="GO" id="GO:0004497">
    <property type="term" value="F:monooxygenase activity"/>
    <property type="evidence" value="ECO:0007669"/>
    <property type="project" value="InterPro"/>
</dbReference>
<dbReference type="GO" id="GO:0016705">
    <property type="term" value="F:oxidoreductase activity, acting on paired donors, with incorporation or reduction of molecular oxygen"/>
    <property type="evidence" value="ECO:0007669"/>
    <property type="project" value="InterPro"/>
</dbReference>
<keyword evidence="6" id="KW-1133">Transmembrane helix</keyword>
<evidence type="ECO:0000256" key="3">
    <source>
        <dbReference type="ARBA" id="ARBA00022617"/>
    </source>
</evidence>
<evidence type="ECO:0000313" key="7">
    <source>
        <dbReference type="EMBL" id="KAF2244703.1"/>
    </source>
</evidence>
<proteinExistence type="inferred from homology"/>
<organism evidence="7 8">
    <name type="scientific">Trematosphaeria pertusa</name>
    <dbReference type="NCBI Taxonomy" id="390896"/>
    <lineage>
        <taxon>Eukaryota</taxon>
        <taxon>Fungi</taxon>
        <taxon>Dikarya</taxon>
        <taxon>Ascomycota</taxon>
        <taxon>Pezizomycotina</taxon>
        <taxon>Dothideomycetes</taxon>
        <taxon>Pleosporomycetidae</taxon>
        <taxon>Pleosporales</taxon>
        <taxon>Massarineae</taxon>
        <taxon>Trematosphaeriaceae</taxon>
        <taxon>Trematosphaeria</taxon>
    </lineage>
</organism>
<comment type="similarity">
    <text evidence="2">Belongs to the cytochrome P450 family.</text>
</comment>
<dbReference type="GO" id="GO:0020037">
    <property type="term" value="F:heme binding"/>
    <property type="evidence" value="ECO:0007669"/>
    <property type="project" value="InterPro"/>
</dbReference>
<dbReference type="OrthoDB" id="1470350at2759"/>
<name>A0A6A6I569_9PLEO</name>
<keyword evidence="3" id="KW-0349">Heme</keyword>
<dbReference type="InterPro" id="IPR050121">
    <property type="entry name" value="Cytochrome_P450_monoxygenase"/>
</dbReference>
<dbReference type="RefSeq" id="XP_033679707.1">
    <property type="nucleotide sequence ID" value="XM_033835829.1"/>
</dbReference>
<reference evidence="7" key="1">
    <citation type="journal article" date="2020" name="Stud. Mycol.">
        <title>101 Dothideomycetes genomes: a test case for predicting lifestyles and emergence of pathogens.</title>
        <authorList>
            <person name="Haridas S."/>
            <person name="Albert R."/>
            <person name="Binder M."/>
            <person name="Bloem J."/>
            <person name="Labutti K."/>
            <person name="Salamov A."/>
            <person name="Andreopoulos B."/>
            <person name="Baker S."/>
            <person name="Barry K."/>
            <person name="Bills G."/>
            <person name="Bluhm B."/>
            <person name="Cannon C."/>
            <person name="Castanera R."/>
            <person name="Culley D."/>
            <person name="Daum C."/>
            <person name="Ezra D."/>
            <person name="Gonzalez J."/>
            <person name="Henrissat B."/>
            <person name="Kuo A."/>
            <person name="Liang C."/>
            <person name="Lipzen A."/>
            <person name="Lutzoni F."/>
            <person name="Magnuson J."/>
            <person name="Mondo S."/>
            <person name="Nolan M."/>
            <person name="Ohm R."/>
            <person name="Pangilinan J."/>
            <person name="Park H.-J."/>
            <person name="Ramirez L."/>
            <person name="Alfaro M."/>
            <person name="Sun H."/>
            <person name="Tritt A."/>
            <person name="Yoshinaga Y."/>
            <person name="Zwiers L.-H."/>
            <person name="Turgeon B."/>
            <person name="Goodwin S."/>
            <person name="Spatafora J."/>
            <person name="Crous P."/>
            <person name="Grigoriev I."/>
        </authorList>
    </citation>
    <scope>NUCLEOTIDE SEQUENCE</scope>
    <source>
        <strain evidence="7">CBS 122368</strain>
    </source>
</reference>
<comment type="cofactor">
    <cofactor evidence="1">
        <name>heme</name>
        <dbReference type="ChEBI" id="CHEBI:30413"/>
    </cofactor>
</comment>
<keyword evidence="6" id="KW-0812">Transmembrane</keyword>
<dbReference type="EMBL" id="ML987202">
    <property type="protein sequence ID" value="KAF2244703.1"/>
    <property type="molecule type" value="Genomic_DNA"/>
</dbReference>
<evidence type="ECO:0000256" key="1">
    <source>
        <dbReference type="ARBA" id="ARBA00001971"/>
    </source>
</evidence>
<dbReference type="GeneID" id="54589159"/>
<dbReference type="SUPFAM" id="SSF48264">
    <property type="entry name" value="Cytochrome P450"/>
    <property type="match status" value="1"/>
</dbReference>
<dbReference type="PANTHER" id="PTHR24305">
    <property type="entry name" value="CYTOCHROME P450"/>
    <property type="match status" value="1"/>
</dbReference>
<dbReference type="Gene3D" id="1.10.630.10">
    <property type="entry name" value="Cytochrome P450"/>
    <property type="match status" value="1"/>
</dbReference>
<gene>
    <name evidence="7" type="ORF">BU26DRAFT_608250</name>
</gene>
<feature type="transmembrane region" description="Helical" evidence="6">
    <location>
        <begin position="13"/>
        <end position="33"/>
    </location>
</feature>
<dbReference type="Proteomes" id="UP000800094">
    <property type="component" value="Unassembled WGS sequence"/>
</dbReference>
<dbReference type="GO" id="GO:0005506">
    <property type="term" value="F:iron ion binding"/>
    <property type="evidence" value="ECO:0007669"/>
    <property type="project" value="InterPro"/>
</dbReference>
<accession>A0A6A6I569</accession>
<evidence type="ECO:0000256" key="2">
    <source>
        <dbReference type="ARBA" id="ARBA00010617"/>
    </source>
</evidence>
<dbReference type="PANTHER" id="PTHR24305:SF210">
    <property type="entry name" value="CYTOCHROME P450 MONOOXYGENASE ASQL-RELATED"/>
    <property type="match status" value="1"/>
</dbReference>
<dbReference type="InterPro" id="IPR036396">
    <property type="entry name" value="Cyt_P450_sf"/>
</dbReference>
<keyword evidence="6" id="KW-0472">Membrane</keyword>